<evidence type="ECO:0000313" key="9">
    <source>
        <dbReference type="Proteomes" id="UP000322699"/>
    </source>
</evidence>
<name>A0A5B1CKS6_9BACT</name>
<evidence type="ECO:0000256" key="1">
    <source>
        <dbReference type="ARBA" id="ARBA00009179"/>
    </source>
</evidence>
<dbReference type="GO" id="GO:0004175">
    <property type="term" value="F:endopeptidase activity"/>
    <property type="evidence" value="ECO:0007669"/>
    <property type="project" value="TreeGrafter"/>
</dbReference>
<dbReference type="Gene3D" id="2.30.42.10">
    <property type="match status" value="1"/>
</dbReference>
<dbReference type="InterPro" id="IPR004447">
    <property type="entry name" value="Peptidase_S41A"/>
</dbReference>
<proteinExistence type="inferred from homology"/>
<keyword evidence="4 5" id="KW-0720">Serine protease</keyword>
<dbReference type="SUPFAM" id="SSF50156">
    <property type="entry name" value="PDZ domain-like"/>
    <property type="match status" value="1"/>
</dbReference>
<evidence type="ECO:0000256" key="4">
    <source>
        <dbReference type="ARBA" id="ARBA00022825"/>
    </source>
</evidence>
<dbReference type="SMART" id="SM00228">
    <property type="entry name" value="PDZ"/>
    <property type="match status" value="1"/>
</dbReference>
<dbReference type="PANTHER" id="PTHR32060">
    <property type="entry name" value="TAIL-SPECIFIC PROTEASE"/>
    <property type="match status" value="1"/>
</dbReference>
<comment type="similarity">
    <text evidence="1 5">Belongs to the peptidase S41A family.</text>
</comment>
<dbReference type="Proteomes" id="UP000322699">
    <property type="component" value="Unassembled WGS sequence"/>
</dbReference>
<feature type="domain" description="PDZ" evidence="7">
    <location>
        <begin position="76"/>
        <end position="146"/>
    </location>
</feature>
<dbReference type="PROSITE" id="PS50106">
    <property type="entry name" value="PDZ"/>
    <property type="match status" value="1"/>
</dbReference>
<evidence type="ECO:0000256" key="5">
    <source>
        <dbReference type="RuleBase" id="RU004404"/>
    </source>
</evidence>
<keyword evidence="3 5" id="KW-0378">Hydrolase</keyword>
<dbReference type="Gene3D" id="3.30.750.44">
    <property type="match status" value="1"/>
</dbReference>
<dbReference type="PANTHER" id="PTHR32060:SF30">
    <property type="entry name" value="CARBOXY-TERMINAL PROCESSING PROTEASE CTPA"/>
    <property type="match status" value="1"/>
</dbReference>
<reference evidence="8 9" key="1">
    <citation type="submission" date="2019-08" db="EMBL/GenBank/DDBJ databases">
        <title>Deep-cultivation of Planctomycetes and their phenomic and genomic characterization uncovers novel biology.</title>
        <authorList>
            <person name="Wiegand S."/>
            <person name="Jogler M."/>
            <person name="Boedeker C."/>
            <person name="Pinto D."/>
            <person name="Vollmers J."/>
            <person name="Rivas-Marin E."/>
            <person name="Kohn T."/>
            <person name="Peeters S.H."/>
            <person name="Heuer A."/>
            <person name="Rast P."/>
            <person name="Oberbeckmann S."/>
            <person name="Bunk B."/>
            <person name="Jeske O."/>
            <person name="Meyerdierks A."/>
            <person name="Storesund J.E."/>
            <person name="Kallscheuer N."/>
            <person name="Luecker S."/>
            <person name="Lage O.M."/>
            <person name="Pohl T."/>
            <person name="Merkel B.J."/>
            <person name="Hornburger P."/>
            <person name="Mueller R.-W."/>
            <person name="Bruemmer F."/>
            <person name="Labrenz M."/>
            <person name="Spormann A.M."/>
            <person name="Op Den Camp H."/>
            <person name="Overmann J."/>
            <person name="Amann R."/>
            <person name="Jetten M.S.M."/>
            <person name="Mascher T."/>
            <person name="Medema M.H."/>
            <person name="Devos D.P."/>
            <person name="Kaster A.-K."/>
            <person name="Ovreas L."/>
            <person name="Rohde M."/>
            <person name="Galperin M.Y."/>
            <person name="Jogler C."/>
        </authorList>
    </citation>
    <scope>NUCLEOTIDE SEQUENCE [LARGE SCALE GENOMIC DNA]</scope>
    <source>
        <strain evidence="8 9">LF1</strain>
    </source>
</reference>
<dbReference type="GO" id="GO:0006508">
    <property type="term" value="P:proteolysis"/>
    <property type="evidence" value="ECO:0007669"/>
    <property type="project" value="UniProtKB-KW"/>
</dbReference>
<dbReference type="GO" id="GO:0030288">
    <property type="term" value="C:outer membrane-bounded periplasmic space"/>
    <property type="evidence" value="ECO:0007669"/>
    <property type="project" value="TreeGrafter"/>
</dbReference>
<protein>
    <submittedName>
        <fullName evidence="8">Putative CtpA-like serine protease</fullName>
        <ecNumber evidence="8">3.4.21.-</ecNumber>
    </submittedName>
</protein>
<gene>
    <name evidence="8" type="ORF">LF1_42230</name>
</gene>
<accession>A0A5B1CKS6</accession>
<dbReference type="InterPro" id="IPR001478">
    <property type="entry name" value="PDZ"/>
</dbReference>
<dbReference type="InterPro" id="IPR036034">
    <property type="entry name" value="PDZ_sf"/>
</dbReference>
<dbReference type="SMART" id="SM00245">
    <property type="entry name" value="TSPc"/>
    <property type="match status" value="1"/>
</dbReference>
<dbReference type="NCBIfam" id="TIGR00225">
    <property type="entry name" value="prc"/>
    <property type="match status" value="1"/>
</dbReference>
<dbReference type="AlphaFoldDB" id="A0A5B1CKS6"/>
<dbReference type="CDD" id="cd06782">
    <property type="entry name" value="cpPDZ_CPP-like"/>
    <property type="match status" value="1"/>
</dbReference>
<dbReference type="GO" id="GO:0008236">
    <property type="term" value="F:serine-type peptidase activity"/>
    <property type="evidence" value="ECO:0007669"/>
    <property type="project" value="UniProtKB-KW"/>
</dbReference>
<dbReference type="SUPFAM" id="SSF52096">
    <property type="entry name" value="ClpP/crotonase"/>
    <property type="match status" value="1"/>
</dbReference>
<keyword evidence="2 5" id="KW-0645">Protease</keyword>
<dbReference type="Pfam" id="PF13180">
    <property type="entry name" value="PDZ_2"/>
    <property type="match status" value="1"/>
</dbReference>
<comment type="caution">
    <text evidence="8">The sequence shown here is derived from an EMBL/GenBank/DDBJ whole genome shotgun (WGS) entry which is preliminary data.</text>
</comment>
<dbReference type="InterPro" id="IPR005151">
    <property type="entry name" value="Tail-specific_protease"/>
</dbReference>
<evidence type="ECO:0000256" key="3">
    <source>
        <dbReference type="ARBA" id="ARBA00022801"/>
    </source>
</evidence>
<evidence type="ECO:0000259" key="7">
    <source>
        <dbReference type="PROSITE" id="PS50106"/>
    </source>
</evidence>
<dbReference type="EC" id="3.4.21.-" evidence="8"/>
<feature type="region of interest" description="Disordered" evidence="6">
    <location>
        <begin position="406"/>
        <end position="425"/>
    </location>
</feature>
<keyword evidence="9" id="KW-1185">Reference proteome</keyword>
<evidence type="ECO:0000256" key="6">
    <source>
        <dbReference type="SAM" id="MobiDB-lite"/>
    </source>
</evidence>
<evidence type="ECO:0000256" key="2">
    <source>
        <dbReference type="ARBA" id="ARBA00022670"/>
    </source>
</evidence>
<dbReference type="EMBL" id="VRLW01000001">
    <property type="protein sequence ID" value="KAA1261668.1"/>
    <property type="molecule type" value="Genomic_DNA"/>
</dbReference>
<dbReference type="Gene3D" id="3.90.226.10">
    <property type="entry name" value="2-enoyl-CoA Hydratase, Chain A, domain 1"/>
    <property type="match status" value="1"/>
</dbReference>
<dbReference type="OrthoDB" id="9812068at2"/>
<dbReference type="CDD" id="cd07560">
    <property type="entry name" value="Peptidase_S41_CPP"/>
    <property type="match status" value="1"/>
</dbReference>
<dbReference type="RefSeq" id="WP_068266051.1">
    <property type="nucleotide sequence ID" value="NZ_LWSK01000105.1"/>
</dbReference>
<sequence length="448" mass="48706">MPPRHLNVILITAAISLLCYFTHRRTRSALVVGDALNLIDAYYVDPVDRGDLLKSAMSGLTSGLDQHSEFISNDDYVNFQDSIHQEFAGIGIYVEESKDGGPVRVVTPLVGSPALEAGMLPGDEILKVDQEDVSSMSLRDVSVRLKGPMGTTVALTLGRDGENVELTVRRDRIELESIVGDYRDKDNDWVYRLREDETIAYLRMTSFGEKTTEELRQVLVQLDNQFAGMIIDLRGNGGGLLDSAIAVSDMFLDAGNIVSTRIRGGEIEGTYNAEPGTLVDPDIPLAILIDGSSASASEIVSAALQDNGRAMVVGTRSYGKGTVQNILPLQYGRSALRLTVARYYRPSGVNIHRDKNATEEDAWGVSPNEGALVELSPEALQSIAKRWREAAYPSLIGIDIEPIVAESEETTGEPEAETEALETEDSQLAKALELIREKLPAKPAKSAA</sequence>
<organism evidence="8 9">
    <name type="scientific">Rubripirellula obstinata</name>
    <dbReference type="NCBI Taxonomy" id="406547"/>
    <lineage>
        <taxon>Bacteria</taxon>
        <taxon>Pseudomonadati</taxon>
        <taxon>Planctomycetota</taxon>
        <taxon>Planctomycetia</taxon>
        <taxon>Pirellulales</taxon>
        <taxon>Pirellulaceae</taxon>
        <taxon>Rubripirellula</taxon>
    </lineage>
</organism>
<dbReference type="Pfam" id="PF03572">
    <property type="entry name" value="Peptidase_S41"/>
    <property type="match status" value="1"/>
</dbReference>
<evidence type="ECO:0000313" key="8">
    <source>
        <dbReference type="EMBL" id="KAA1261668.1"/>
    </source>
</evidence>
<dbReference type="InterPro" id="IPR029045">
    <property type="entry name" value="ClpP/crotonase-like_dom_sf"/>
</dbReference>
<dbReference type="GO" id="GO:0007165">
    <property type="term" value="P:signal transduction"/>
    <property type="evidence" value="ECO:0007669"/>
    <property type="project" value="TreeGrafter"/>
</dbReference>